<evidence type="ECO:0000313" key="2">
    <source>
        <dbReference type="Proteomes" id="UP000283369"/>
    </source>
</evidence>
<organism evidence="1 2">
    <name type="scientific">Bacteroides xylanisolvens</name>
    <dbReference type="NCBI Taxonomy" id="371601"/>
    <lineage>
        <taxon>Bacteria</taxon>
        <taxon>Pseudomonadati</taxon>
        <taxon>Bacteroidota</taxon>
        <taxon>Bacteroidia</taxon>
        <taxon>Bacteroidales</taxon>
        <taxon>Bacteroidaceae</taxon>
        <taxon>Bacteroides</taxon>
    </lineage>
</organism>
<dbReference type="RefSeq" id="WP_083444244.1">
    <property type="nucleotide sequence ID" value="NZ_CP042282.1"/>
</dbReference>
<accession>A0A1Y4V174</accession>
<sequence length="73" mass="7950">MMNSVSIRRGAHNLTVMYTSVLYIVGVSPVSCYAKATVLLPSHGRGDFSSRLWEESTTAVVGSRHGREELPIA</sequence>
<dbReference type="AlphaFoldDB" id="A0A1Y4V174"/>
<name>A0A1Y4V174_9BACE</name>
<dbReference type="Proteomes" id="UP000283369">
    <property type="component" value="Unassembled WGS sequence"/>
</dbReference>
<comment type="caution">
    <text evidence="1">The sequence shown here is derived from an EMBL/GenBank/DDBJ whole genome shotgun (WGS) entry which is preliminary data.</text>
</comment>
<evidence type="ECO:0000313" key="1">
    <source>
        <dbReference type="EMBL" id="RGV11158.1"/>
    </source>
</evidence>
<reference evidence="1 2" key="1">
    <citation type="submission" date="2018-08" db="EMBL/GenBank/DDBJ databases">
        <title>A genome reference for cultivated species of the human gut microbiota.</title>
        <authorList>
            <person name="Zou Y."/>
            <person name="Xue W."/>
            <person name="Luo G."/>
        </authorList>
    </citation>
    <scope>NUCLEOTIDE SEQUENCE [LARGE SCALE GENOMIC DNA]</scope>
    <source>
        <strain evidence="1 2">AF14-7</strain>
    </source>
</reference>
<gene>
    <name evidence="1" type="ORF">DWW25_17060</name>
</gene>
<proteinExistence type="predicted"/>
<dbReference type="EMBL" id="QRYV01000043">
    <property type="protein sequence ID" value="RGV11158.1"/>
    <property type="molecule type" value="Genomic_DNA"/>
</dbReference>
<protein>
    <submittedName>
        <fullName evidence="1">Uncharacterized protein</fullName>
    </submittedName>
</protein>